<evidence type="ECO:0000313" key="2">
    <source>
        <dbReference type="Proteomes" id="UP000309016"/>
    </source>
</evidence>
<reference evidence="1 2" key="1">
    <citation type="submission" date="2019-06" db="EMBL/GenBank/DDBJ databases">
        <title>Complete genome sequence of Antarcticibacterium flavum KCTC 52984T from an Antarctic marine sediment.</title>
        <authorList>
            <person name="Lee Y.M."/>
            <person name="Shin S.C."/>
        </authorList>
    </citation>
    <scope>NUCLEOTIDE SEQUENCE [LARGE SCALE GENOMIC DNA]</scope>
    <source>
        <strain evidence="1 2">KCTC 52984</strain>
    </source>
</reference>
<protein>
    <submittedName>
        <fullName evidence="1">GLPGLI family protein</fullName>
    </submittedName>
</protein>
<keyword evidence="2" id="KW-1185">Reference proteome</keyword>
<dbReference type="AlphaFoldDB" id="A0A5B7X6U9"/>
<sequence>MKNYVLTSIFIILISHTGFSQKSLTDEFKYKATYQITWQIDSTNAESVQTEVMDLYLGDKVSRFSSRERLAGDSLLQARKKNPKEFSGKFKGAPQTEFDYYIYKGVGDGKLAFTQKIVKDNLMYIQDMDQFEWEILPETKEFAGYQVQKATTNFAGRNYIAWFTPEIPISDGPYKFNGLPGLIVEVSDDQDHYFFRLTDFKILKEPVPFEFDPEEYIATSREKLLYALAEYDRDPFAALGKVGITMKFKPGQKEKMMKEHKETLQKRNNPIELE</sequence>
<name>A0A5B7X6U9_9FLAO</name>
<dbReference type="EMBL" id="CP040812">
    <property type="protein sequence ID" value="QCY71119.1"/>
    <property type="molecule type" value="Genomic_DNA"/>
</dbReference>
<accession>A0A5B7X6U9</accession>
<organism evidence="1 2">
    <name type="scientific">Antarcticibacterium flavum</name>
    <dbReference type="NCBI Taxonomy" id="2058175"/>
    <lineage>
        <taxon>Bacteria</taxon>
        <taxon>Pseudomonadati</taxon>
        <taxon>Bacteroidota</taxon>
        <taxon>Flavobacteriia</taxon>
        <taxon>Flavobacteriales</taxon>
        <taxon>Flavobacteriaceae</taxon>
        <taxon>Antarcticibacterium</taxon>
    </lineage>
</organism>
<dbReference type="Proteomes" id="UP000309016">
    <property type="component" value="Chromosome"/>
</dbReference>
<evidence type="ECO:0000313" key="1">
    <source>
        <dbReference type="EMBL" id="QCY71119.1"/>
    </source>
</evidence>
<proteinExistence type="predicted"/>
<dbReference type="RefSeq" id="WP_139067669.1">
    <property type="nucleotide sequence ID" value="NZ_CP040812.1"/>
</dbReference>
<dbReference type="OrthoDB" id="1440774at2"/>
<dbReference type="Pfam" id="PF09697">
    <property type="entry name" value="Porph_ging"/>
    <property type="match status" value="1"/>
</dbReference>
<dbReference type="KEGG" id="afla:FHG64_17900"/>
<dbReference type="NCBIfam" id="TIGR01200">
    <property type="entry name" value="GLPGLI"/>
    <property type="match status" value="1"/>
</dbReference>
<dbReference type="InterPro" id="IPR005901">
    <property type="entry name" value="GLPGLI"/>
</dbReference>
<gene>
    <name evidence="1" type="ORF">FHG64_17900</name>
</gene>